<gene>
    <name evidence="2" type="ORF">SAMN04488068_2852</name>
</gene>
<dbReference type="EMBL" id="FQWZ01000007">
    <property type="protein sequence ID" value="SHH20325.1"/>
    <property type="molecule type" value="Genomic_DNA"/>
</dbReference>
<dbReference type="STRING" id="490188.SAMN04488068_2852"/>
<keyword evidence="1" id="KW-0732">Signal</keyword>
<dbReference type="OrthoDB" id="1428924at2"/>
<evidence type="ECO:0000313" key="3">
    <source>
        <dbReference type="Proteomes" id="UP000199758"/>
    </source>
</evidence>
<accession>A0A1M5R1Q3</accession>
<name>A0A1M5R1Q3_9GAMM</name>
<proteinExistence type="predicted"/>
<protein>
    <recommendedName>
        <fullName evidence="4">DUF3313 domain-containing protein</fullName>
    </recommendedName>
</protein>
<evidence type="ECO:0000256" key="1">
    <source>
        <dbReference type="SAM" id="SignalP"/>
    </source>
</evidence>
<sequence length="237" mass="25457">MRHSVLLLTTGLALLCAACAHYRTPGGAVQWDALHGTDADAIPRQPSPHFPSNLSVVRLQASEYQSATVGSYGKGRYSLVTSGELLSETQLQAMAQWPAVASVGRLDLQLLPRKLESLDDLRLSAAKLQSDILLMYTVETTFRIGGQDYGPDRKLRLGGAPGEGDAVTSVARAVFTDVRTGYTYGEARGIVSRGLDAAAVADARSVDAARLAAERDAFTQLVGEAKARWGEIARHYR</sequence>
<reference evidence="2 3" key="1">
    <citation type="submission" date="2016-11" db="EMBL/GenBank/DDBJ databases">
        <authorList>
            <person name="Jaros S."/>
            <person name="Januszkiewicz K."/>
            <person name="Wedrychowicz H."/>
        </authorList>
    </citation>
    <scope>NUCLEOTIDE SEQUENCE [LARGE SCALE GENOMIC DNA]</scope>
    <source>
        <strain evidence="2 3">CGMCC 1.7049</strain>
    </source>
</reference>
<dbReference type="RefSeq" id="WP_139250293.1">
    <property type="nucleotide sequence ID" value="NZ_FQWZ01000007.1"/>
</dbReference>
<organism evidence="2 3">
    <name type="scientific">Hydrocarboniphaga daqingensis</name>
    <dbReference type="NCBI Taxonomy" id="490188"/>
    <lineage>
        <taxon>Bacteria</taxon>
        <taxon>Pseudomonadati</taxon>
        <taxon>Pseudomonadota</taxon>
        <taxon>Gammaproteobacteria</taxon>
        <taxon>Nevskiales</taxon>
        <taxon>Nevskiaceae</taxon>
        <taxon>Hydrocarboniphaga</taxon>
    </lineage>
</organism>
<dbReference type="AlphaFoldDB" id="A0A1M5R1Q3"/>
<feature type="chain" id="PRO_5012816067" description="DUF3313 domain-containing protein" evidence="1">
    <location>
        <begin position="23"/>
        <end position="237"/>
    </location>
</feature>
<evidence type="ECO:0008006" key="4">
    <source>
        <dbReference type="Google" id="ProtNLM"/>
    </source>
</evidence>
<keyword evidence="3" id="KW-1185">Reference proteome</keyword>
<dbReference type="Proteomes" id="UP000199758">
    <property type="component" value="Unassembled WGS sequence"/>
</dbReference>
<feature type="signal peptide" evidence="1">
    <location>
        <begin position="1"/>
        <end position="22"/>
    </location>
</feature>
<evidence type="ECO:0000313" key="2">
    <source>
        <dbReference type="EMBL" id="SHH20325.1"/>
    </source>
</evidence>